<accession>A0A0C9SEG9</accession>
<proteinExistence type="evidence at transcript level"/>
<organism evidence="2">
    <name type="scientific">Amblyomma americanum</name>
    <name type="common">Lone star tick</name>
    <dbReference type="NCBI Taxonomy" id="6943"/>
    <lineage>
        <taxon>Eukaryota</taxon>
        <taxon>Metazoa</taxon>
        <taxon>Ecdysozoa</taxon>
        <taxon>Arthropoda</taxon>
        <taxon>Chelicerata</taxon>
        <taxon>Arachnida</taxon>
        <taxon>Acari</taxon>
        <taxon>Parasitiformes</taxon>
        <taxon>Ixodida</taxon>
        <taxon>Ixodoidea</taxon>
        <taxon>Ixodidae</taxon>
        <taxon>Amblyomminae</taxon>
        <taxon>Amblyomma</taxon>
    </lineage>
</organism>
<name>A0A0C9SEG9_AMBAM</name>
<feature type="signal peptide" evidence="1">
    <location>
        <begin position="1"/>
        <end position="24"/>
    </location>
</feature>
<sequence length="69" mass="7739">MRRHLVWAVIFLLYVHSLMKSVDACDPTKRKKDRKNHCAGMDCDRGKCKVAGCSSCTGSNPWCAGYCTK</sequence>
<dbReference type="EMBL" id="GBZX01001237">
    <property type="protein sequence ID" value="JAG91503.1"/>
    <property type="molecule type" value="mRNA"/>
</dbReference>
<evidence type="ECO:0000256" key="1">
    <source>
        <dbReference type="SAM" id="SignalP"/>
    </source>
</evidence>
<keyword evidence="1" id="KW-0732">Signal</keyword>
<dbReference type="AlphaFoldDB" id="A0A0C9SEG9"/>
<feature type="chain" id="PRO_5002219825" evidence="1">
    <location>
        <begin position="25"/>
        <end position="69"/>
    </location>
</feature>
<evidence type="ECO:0000313" key="2">
    <source>
        <dbReference type="EMBL" id="JAG91503.1"/>
    </source>
</evidence>
<protein>
    <submittedName>
        <fullName evidence="2">Putative secreted protein</fullName>
    </submittedName>
</protein>
<reference evidence="2" key="1">
    <citation type="journal article" date="2015" name="PLoS ONE">
        <title>An Insight into the Sialome of the Lone Star Tick, Amblyomma americanum, with a Glimpse on Its Time Dependent Gene Expression.</title>
        <authorList>
            <person name="Karim S."/>
            <person name="Ribeiro J.M."/>
        </authorList>
    </citation>
    <scope>NUCLEOTIDE SEQUENCE</scope>
    <source>
        <tissue evidence="2">Salivary gland</tissue>
    </source>
</reference>